<keyword evidence="3" id="KW-0999">Mitochondrion inner membrane</keyword>
<keyword evidence="2 7" id="KW-0812">Transmembrane</keyword>
<name>S8C122_DACHA</name>
<evidence type="ECO:0000256" key="1">
    <source>
        <dbReference type="ARBA" id="ARBA00004448"/>
    </source>
</evidence>
<dbReference type="AlphaFoldDB" id="S8C122"/>
<comment type="caution">
    <text evidence="8">The sequence shown here is derived from an EMBL/GenBank/DDBJ whole genome shotgun (WGS) entry which is preliminary data.</text>
</comment>
<dbReference type="InterPro" id="IPR039205">
    <property type="entry name" value="NDUFA11"/>
</dbReference>
<dbReference type="STRING" id="1284197.S8C122"/>
<feature type="transmembrane region" description="Helical" evidence="7">
    <location>
        <begin position="113"/>
        <end position="130"/>
    </location>
</feature>
<dbReference type="Proteomes" id="UP000015100">
    <property type="component" value="Unassembled WGS sequence"/>
</dbReference>
<dbReference type="GO" id="GO:0005743">
    <property type="term" value="C:mitochondrial inner membrane"/>
    <property type="evidence" value="ECO:0007669"/>
    <property type="project" value="UniProtKB-SubCell"/>
</dbReference>
<evidence type="ECO:0000256" key="2">
    <source>
        <dbReference type="ARBA" id="ARBA00022692"/>
    </source>
</evidence>
<feature type="transmembrane region" description="Helical" evidence="7">
    <location>
        <begin position="20"/>
        <end position="41"/>
    </location>
</feature>
<evidence type="ECO:0000256" key="3">
    <source>
        <dbReference type="ARBA" id="ARBA00022792"/>
    </source>
</evidence>
<reference evidence="9" key="2">
    <citation type="submission" date="2013-04" db="EMBL/GenBank/DDBJ databases">
        <title>Genomic mechanisms accounting for the adaptation to parasitism in nematode-trapping fungi.</title>
        <authorList>
            <person name="Ahren D.G."/>
        </authorList>
    </citation>
    <scope>NUCLEOTIDE SEQUENCE [LARGE SCALE GENOMIC DNA]</scope>
    <source>
        <strain evidence="9">CBS 200.50</strain>
    </source>
</reference>
<dbReference type="eggNOG" id="ENOG502S81D">
    <property type="taxonomic scope" value="Eukaryota"/>
</dbReference>
<comment type="subcellular location">
    <subcellularLocation>
        <location evidence="1">Mitochondrion inner membrane</location>
        <topology evidence="1">Multi-pass membrane protein</topology>
    </subcellularLocation>
</comment>
<protein>
    <submittedName>
        <fullName evidence="8">Uncharacterized protein</fullName>
    </submittedName>
</protein>
<dbReference type="HOGENOM" id="CLU_088319_0_0_1"/>
<keyword evidence="6 7" id="KW-0472">Membrane</keyword>
<organism evidence="8 9">
    <name type="scientific">Dactylellina haptotyla (strain CBS 200.50)</name>
    <name type="common">Nematode-trapping fungus</name>
    <name type="synonym">Monacrosporium haptotylum</name>
    <dbReference type="NCBI Taxonomy" id="1284197"/>
    <lineage>
        <taxon>Eukaryota</taxon>
        <taxon>Fungi</taxon>
        <taxon>Dikarya</taxon>
        <taxon>Ascomycota</taxon>
        <taxon>Pezizomycotina</taxon>
        <taxon>Orbiliomycetes</taxon>
        <taxon>Orbiliales</taxon>
        <taxon>Orbiliaceae</taxon>
        <taxon>Dactylellina</taxon>
    </lineage>
</organism>
<dbReference type="GO" id="GO:0045271">
    <property type="term" value="C:respiratory chain complex I"/>
    <property type="evidence" value="ECO:0007669"/>
    <property type="project" value="InterPro"/>
</dbReference>
<dbReference type="OrthoDB" id="1913277at2759"/>
<evidence type="ECO:0000313" key="9">
    <source>
        <dbReference type="Proteomes" id="UP000015100"/>
    </source>
</evidence>
<dbReference type="PANTHER" id="PTHR21382:SF1">
    <property type="entry name" value="NADH DEHYDROGENASE [UBIQUINONE] 1 ALPHA SUBCOMPLEX SUBUNIT 11"/>
    <property type="match status" value="1"/>
</dbReference>
<keyword evidence="9" id="KW-1185">Reference proteome</keyword>
<dbReference type="EMBL" id="AQGS01000016">
    <property type="protein sequence ID" value="EPS45423.1"/>
    <property type="molecule type" value="Genomic_DNA"/>
</dbReference>
<evidence type="ECO:0000256" key="5">
    <source>
        <dbReference type="ARBA" id="ARBA00023128"/>
    </source>
</evidence>
<evidence type="ECO:0000313" key="8">
    <source>
        <dbReference type="EMBL" id="EPS45423.1"/>
    </source>
</evidence>
<evidence type="ECO:0000256" key="6">
    <source>
        <dbReference type="ARBA" id="ARBA00023136"/>
    </source>
</evidence>
<dbReference type="Pfam" id="PF02466">
    <property type="entry name" value="Tim17"/>
    <property type="match status" value="1"/>
</dbReference>
<dbReference type="PANTHER" id="PTHR21382">
    <property type="entry name" value="NADH-UBIQUINONE OXIDOREDUCTASE SUBUNIT"/>
    <property type="match status" value="1"/>
</dbReference>
<dbReference type="GO" id="GO:0006120">
    <property type="term" value="P:mitochondrial electron transport, NADH to ubiquinone"/>
    <property type="evidence" value="ECO:0007669"/>
    <property type="project" value="InterPro"/>
</dbReference>
<proteinExistence type="predicted"/>
<keyword evidence="4 7" id="KW-1133">Transmembrane helix</keyword>
<sequence length="205" mass="22008">MTGEHSDSGPSDGTYRPKDAITNTINAIMLTGGAGLVVSGVQNTLARENRGLFGVFTRTGGTIGLFAAMGGTYAFIKDASANLREKEDPWNAGLGGFFAGAMLGVPSGRIPRVFGYGAGLAILVATFEGSGSHFRGSRWKEGYIDEIVRKDEIRTTRRRPFEETIAEVGEGRGIYGPGYPERRRALLKEKYGLDIPAKPEKPYAA</sequence>
<accession>S8C122</accession>
<evidence type="ECO:0000256" key="7">
    <source>
        <dbReference type="SAM" id="Phobius"/>
    </source>
</evidence>
<keyword evidence="5" id="KW-0496">Mitochondrion</keyword>
<feature type="transmembrane region" description="Helical" evidence="7">
    <location>
        <begin position="53"/>
        <end position="76"/>
    </location>
</feature>
<dbReference type="OMA" id="TMMNLRE"/>
<evidence type="ECO:0000256" key="4">
    <source>
        <dbReference type="ARBA" id="ARBA00022989"/>
    </source>
</evidence>
<reference evidence="8 9" key="1">
    <citation type="journal article" date="2013" name="PLoS Genet.">
        <title>Genomic mechanisms accounting for the adaptation to parasitism in nematode-trapping fungi.</title>
        <authorList>
            <person name="Meerupati T."/>
            <person name="Andersson K.M."/>
            <person name="Friman E."/>
            <person name="Kumar D."/>
            <person name="Tunlid A."/>
            <person name="Ahren D."/>
        </authorList>
    </citation>
    <scope>NUCLEOTIDE SEQUENCE [LARGE SCALE GENOMIC DNA]</scope>
    <source>
        <strain evidence="8 9">CBS 200.50</strain>
    </source>
</reference>
<gene>
    <name evidence="8" type="ORF">H072_566</name>
</gene>